<dbReference type="OrthoDB" id="9814088at2"/>
<keyword evidence="2" id="KW-0347">Helicase</keyword>
<dbReference type="Gene3D" id="3.40.50.300">
    <property type="entry name" value="P-loop containing nucleotide triphosphate hydrolases"/>
    <property type="match status" value="2"/>
</dbReference>
<comment type="caution">
    <text evidence="2">The sequence shown here is derived from an EMBL/GenBank/DDBJ whole genome shotgun (WGS) entry which is preliminary data.</text>
</comment>
<dbReference type="GO" id="GO:0004386">
    <property type="term" value="F:helicase activity"/>
    <property type="evidence" value="ECO:0007669"/>
    <property type="project" value="UniProtKB-KW"/>
</dbReference>
<dbReference type="SMART" id="SM00490">
    <property type="entry name" value="HELICc"/>
    <property type="match status" value="1"/>
</dbReference>
<evidence type="ECO:0000313" key="3">
    <source>
        <dbReference type="Proteomes" id="UP000291613"/>
    </source>
</evidence>
<dbReference type="Pfam" id="PF00271">
    <property type="entry name" value="Helicase_C"/>
    <property type="match status" value="1"/>
</dbReference>
<dbReference type="RefSeq" id="WP_131002164.1">
    <property type="nucleotide sequence ID" value="NZ_JBHSZR010000005.1"/>
</dbReference>
<dbReference type="InterPro" id="IPR027417">
    <property type="entry name" value="P-loop_NTPase"/>
</dbReference>
<proteinExistence type="predicted"/>
<reference evidence="2 3" key="1">
    <citation type="submission" date="2019-02" db="EMBL/GenBank/DDBJ databases">
        <title>Hansschlegelia quercus sp. nov., a novel methylotrophic bacterium from buds of oak (Quercus robur L.).</title>
        <authorList>
            <person name="Agafonova N.V."/>
            <person name="Kaparullina E.N."/>
            <person name="Grouzdev D.S."/>
            <person name="Doronina N.V."/>
        </authorList>
    </citation>
    <scope>NUCLEOTIDE SEQUENCE [LARGE SCALE GENOMIC DNA]</scope>
    <source>
        <strain evidence="2 3">Dub</strain>
    </source>
</reference>
<dbReference type="EMBL" id="SIUB01000002">
    <property type="protein sequence ID" value="TBN54444.1"/>
    <property type="molecule type" value="Genomic_DNA"/>
</dbReference>
<gene>
    <name evidence="2" type="ORF">EYR15_06335</name>
</gene>
<protein>
    <submittedName>
        <fullName evidence="2">Helicase</fullName>
    </submittedName>
</protein>
<sequence>MRLAREFQTATVKAALAAFAVKGGSRRYLVADEVGLGKTVVARDVVEALSRKAGRPLVVYYIASGSAVSHQNKPRVVEFLEKAELKKAVRTPDRLSLVAVSTPPDATVAIYALSPDTSFPRTSRASLSGGKAVERAFVAQLLVKAYPSVIARLPANFLQLQATSGWLGALAVARKRMADAPPGLVARYRDALQREFAEFKTSGAAPSFAGRLVELALLNQRAFIGRLRRALCLACLVHQPPDIIILDEFQKYRDLIKGEAPVDPLMAQLLKGNGKRPPALLLLSATPYKLFASRWEEGRGIQAHREFFGLIDFLAGGKVRVEAQTHFKAFGDTLRLLVQAPVAERAPLAAEAAALRDHLQALLSPVIGRTERDGFTRGHGNLEPDLLRLPAASEVADVAVYRHLVRSTDANRRADTLAYWSSVPLPAQALGQRYAITRDRIFKPTRGLMALTRRRRDDLAPVIWPDAKLRALAATTPPEKLALPWIAPSLPWWDLSGAWAEQGQETKLLMFSRFKATPPAVTSLLSFGVEAHLIDRRGGYEKAYARRKIKLSGPPGPVMAAFHPSIWLIRNTDPATAPDRSRAGLRRWVRKKIKEALRPLKIDVVRSSAAKRKRRRSIGRVLSGIEKHAGLADRSANAWAAVVGHDRLAKASVQAWREAEPVSWISPRELEDLVTYAIAAPGVIVGRALWRHAADTLNPDTYPCVVRLSWQGLRPYLDNPVLLSAIGGSSAVEGLLAAAFAGNLESVLDEHLWIRSSSQEGVEALAKDLQSSLRLITGGFSFHALGDSERLRLRCHAAMPFGDAEAAPPPKAGAPVLEIEEDLGSVRPDEIRQSFNSPFWPHVLATTSVGQEGLDFHTWCSRVLHWDLPSNPLDLEQREGRIQRYGGLSIRRRLGKVLHEDVFADHTAAASPWRRLSSLAEARLAEKGGLSPWWILPEARVTRQVFERPFGRDVHRYKVLREQRFLYRLALGQPNQEDLLEILAKSEPELLAVLQELTLDLCPFRLAQKKAADAAPSARHTRR</sequence>
<keyword evidence="3" id="KW-1185">Reference proteome</keyword>
<dbReference type="SUPFAM" id="SSF52540">
    <property type="entry name" value="P-loop containing nucleoside triphosphate hydrolases"/>
    <property type="match status" value="2"/>
</dbReference>
<dbReference type="Proteomes" id="UP000291613">
    <property type="component" value="Unassembled WGS sequence"/>
</dbReference>
<keyword evidence="2" id="KW-0378">Hydrolase</keyword>
<keyword evidence="2" id="KW-0067">ATP-binding</keyword>
<feature type="domain" description="Helicase C-terminal" evidence="1">
    <location>
        <begin position="789"/>
        <end position="886"/>
    </location>
</feature>
<accession>A0A4Q9GNU0</accession>
<evidence type="ECO:0000259" key="1">
    <source>
        <dbReference type="SMART" id="SM00490"/>
    </source>
</evidence>
<dbReference type="AlphaFoldDB" id="A0A4Q9GNU0"/>
<dbReference type="InterPro" id="IPR001650">
    <property type="entry name" value="Helicase_C-like"/>
</dbReference>
<evidence type="ECO:0000313" key="2">
    <source>
        <dbReference type="EMBL" id="TBN54444.1"/>
    </source>
</evidence>
<name>A0A4Q9GNU0_9HYPH</name>
<keyword evidence="2" id="KW-0547">Nucleotide-binding</keyword>
<organism evidence="2 3">
    <name type="scientific">Hansschlegelia quercus</name>
    <dbReference type="NCBI Taxonomy" id="2528245"/>
    <lineage>
        <taxon>Bacteria</taxon>
        <taxon>Pseudomonadati</taxon>
        <taxon>Pseudomonadota</taxon>
        <taxon>Alphaproteobacteria</taxon>
        <taxon>Hyphomicrobiales</taxon>
        <taxon>Methylopilaceae</taxon>
        <taxon>Hansschlegelia</taxon>
    </lineage>
</organism>